<keyword evidence="3" id="KW-1185">Reference proteome</keyword>
<feature type="domain" description="Ketoreductase (KR)" evidence="1">
    <location>
        <begin position="1"/>
        <end position="67"/>
    </location>
</feature>
<dbReference type="InterPro" id="IPR013968">
    <property type="entry name" value="PKS_KR"/>
</dbReference>
<dbReference type="AlphaFoldDB" id="A0AAN7ULW7"/>
<protein>
    <recommendedName>
        <fullName evidence="1">Ketoreductase (KR) domain-containing protein</fullName>
    </recommendedName>
</protein>
<dbReference type="Proteomes" id="UP001305414">
    <property type="component" value="Unassembled WGS sequence"/>
</dbReference>
<organism evidence="2 3">
    <name type="scientific">Xylaria bambusicola</name>
    <dbReference type="NCBI Taxonomy" id="326684"/>
    <lineage>
        <taxon>Eukaryota</taxon>
        <taxon>Fungi</taxon>
        <taxon>Dikarya</taxon>
        <taxon>Ascomycota</taxon>
        <taxon>Pezizomycotina</taxon>
        <taxon>Sordariomycetes</taxon>
        <taxon>Xylariomycetidae</taxon>
        <taxon>Xylariales</taxon>
        <taxon>Xylariaceae</taxon>
        <taxon>Xylaria</taxon>
    </lineage>
</organism>
<evidence type="ECO:0000313" key="3">
    <source>
        <dbReference type="Proteomes" id="UP001305414"/>
    </source>
</evidence>
<dbReference type="EMBL" id="JAWHQM010000023">
    <property type="protein sequence ID" value="KAK5632218.1"/>
    <property type="molecule type" value="Genomic_DNA"/>
</dbReference>
<dbReference type="Pfam" id="PF08659">
    <property type="entry name" value="KR"/>
    <property type="match status" value="1"/>
</dbReference>
<comment type="caution">
    <text evidence="2">The sequence shown here is derived from an EMBL/GenBank/DDBJ whole genome shotgun (WGS) entry which is preliminary data.</text>
</comment>
<accession>A0AAN7ULW7</accession>
<gene>
    <name evidence="2" type="ORF">RRF57_007932</name>
</gene>
<reference evidence="2 3" key="1">
    <citation type="submission" date="2023-10" db="EMBL/GenBank/DDBJ databases">
        <title>Draft genome sequence of Xylaria bambusicola isolate GMP-LS, the root and basal stem rot pathogen of sugarcane in Indonesia.</title>
        <authorList>
            <person name="Selvaraj P."/>
            <person name="Muralishankar V."/>
            <person name="Muruganantham S."/>
            <person name="Sp S."/>
            <person name="Haryani S."/>
            <person name="Lau K.J.X."/>
            <person name="Naqvi N.I."/>
        </authorList>
    </citation>
    <scope>NUCLEOTIDE SEQUENCE [LARGE SCALE GENOMIC DNA]</scope>
    <source>
        <strain evidence="2">GMP-LS</strain>
    </source>
</reference>
<evidence type="ECO:0000259" key="1">
    <source>
        <dbReference type="Pfam" id="PF08659"/>
    </source>
</evidence>
<sequence>MSFDSLLKVIGPKALGSSHMDEIFQSRDRDLEFFIFSSGGYILINPGQGNYAAANLLMTVLAERRRR</sequence>
<dbReference type="InterPro" id="IPR036291">
    <property type="entry name" value="NAD(P)-bd_dom_sf"/>
</dbReference>
<evidence type="ECO:0000313" key="2">
    <source>
        <dbReference type="EMBL" id="KAK5632218.1"/>
    </source>
</evidence>
<name>A0AAN7ULW7_9PEZI</name>
<proteinExistence type="predicted"/>
<dbReference type="Gene3D" id="3.40.50.720">
    <property type="entry name" value="NAD(P)-binding Rossmann-like Domain"/>
    <property type="match status" value="1"/>
</dbReference>
<dbReference type="SUPFAM" id="SSF51735">
    <property type="entry name" value="NAD(P)-binding Rossmann-fold domains"/>
    <property type="match status" value="1"/>
</dbReference>